<dbReference type="EMBL" id="PFCP01000064">
    <property type="protein sequence ID" value="PIR68682.1"/>
    <property type="molecule type" value="Genomic_DNA"/>
</dbReference>
<dbReference type="AlphaFoldDB" id="A0A2J0JHY0"/>
<dbReference type="InterPro" id="IPR003594">
    <property type="entry name" value="HATPase_dom"/>
</dbReference>
<keyword evidence="8" id="KW-0175">Coiled coil</keyword>
<reference evidence="12" key="1">
    <citation type="submission" date="2017-09" db="EMBL/GenBank/DDBJ databases">
        <title>Depth-based differentiation of microbial function through sediment-hosted aquifers and enrichment of novel symbionts in the deep terrestrial subsurface.</title>
        <authorList>
            <person name="Probst A.J."/>
            <person name="Ladd B."/>
            <person name="Jarett J.K."/>
            <person name="Geller-Mcgrath D.E."/>
            <person name="Sieber C.M.K."/>
            <person name="Emerson J.B."/>
            <person name="Anantharaman K."/>
            <person name="Thomas B.C."/>
            <person name="Malmstrom R."/>
            <person name="Stieglmeier M."/>
            <person name="Klingl A."/>
            <person name="Woyke T."/>
            <person name="Ryan C.M."/>
            <person name="Banfield J.F."/>
        </authorList>
    </citation>
    <scope>NUCLEOTIDE SEQUENCE [LARGE SCALE GENOMIC DNA]</scope>
</reference>
<keyword evidence="5" id="KW-0418">Kinase</keyword>
<feature type="transmembrane region" description="Helical" evidence="9">
    <location>
        <begin position="30"/>
        <end position="50"/>
    </location>
</feature>
<evidence type="ECO:0000313" key="12">
    <source>
        <dbReference type="Proteomes" id="UP000228613"/>
    </source>
</evidence>
<dbReference type="PANTHER" id="PTHR45453">
    <property type="entry name" value="PHOSPHATE REGULON SENSOR PROTEIN PHOR"/>
    <property type="match status" value="1"/>
</dbReference>
<dbReference type="SUPFAM" id="SSF47384">
    <property type="entry name" value="Homodimeric domain of signal transducing histidine kinase"/>
    <property type="match status" value="1"/>
</dbReference>
<evidence type="ECO:0000256" key="2">
    <source>
        <dbReference type="ARBA" id="ARBA00012438"/>
    </source>
</evidence>
<dbReference type="EC" id="2.7.13.3" evidence="2"/>
<dbReference type="Pfam" id="PF02518">
    <property type="entry name" value="HATPase_c"/>
    <property type="match status" value="1"/>
</dbReference>
<dbReference type="InterPro" id="IPR050351">
    <property type="entry name" value="BphY/WalK/GraS-like"/>
</dbReference>
<name>A0A2J0JHY0_9BACT</name>
<evidence type="ECO:0000313" key="11">
    <source>
        <dbReference type="EMBL" id="PIR68682.1"/>
    </source>
</evidence>
<sequence>MKNILKQLEEWATLSNLSEFKKATILLTTYYTVGVFIILVIFNILVYSLFTNSIYSTNENIKEQSSEKNEKKDNKLEENKIHEIQENLAGILITSDIAILIFTLMIAYVLSKHTLKPIEEAYKKQSMFVANAAHELRTPLSVIKAGSEVILRNDRTQEEYKKYTKESLEEIERLITLSNDLLFLAQNNKKGVNLNSKLNFSEICKKQINAIEAYALIHKITIKDEVENNLNTLGNKSDLTRLVINLLKNAIDYNKKEGSVTISLKKKNNKIILSVIDTGIGIKKENLINIYDRFYKVDDSRTQNSSSAGLGLAIVKNIVEEHHGSIKANSSYGNGTTFEVILKCV</sequence>
<evidence type="ECO:0000256" key="8">
    <source>
        <dbReference type="SAM" id="Coils"/>
    </source>
</evidence>
<evidence type="ECO:0000256" key="5">
    <source>
        <dbReference type="ARBA" id="ARBA00022777"/>
    </source>
</evidence>
<dbReference type="PANTHER" id="PTHR45453:SF1">
    <property type="entry name" value="PHOSPHATE REGULON SENSOR PROTEIN PHOR"/>
    <property type="match status" value="1"/>
</dbReference>
<keyword evidence="4" id="KW-0808">Transferase</keyword>
<feature type="transmembrane region" description="Helical" evidence="9">
    <location>
        <begin position="88"/>
        <end position="110"/>
    </location>
</feature>
<dbReference type="InterPro" id="IPR004358">
    <property type="entry name" value="Sig_transdc_His_kin-like_C"/>
</dbReference>
<evidence type="ECO:0000256" key="7">
    <source>
        <dbReference type="ARBA" id="ARBA00023136"/>
    </source>
</evidence>
<gene>
    <name evidence="11" type="ORF">COU48_02710</name>
</gene>
<evidence type="ECO:0000259" key="10">
    <source>
        <dbReference type="PROSITE" id="PS50109"/>
    </source>
</evidence>
<dbReference type="CDD" id="cd00082">
    <property type="entry name" value="HisKA"/>
    <property type="match status" value="1"/>
</dbReference>
<feature type="domain" description="Histidine kinase" evidence="10">
    <location>
        <begin position="131"/>
        <end position="345"/>
    </location>
</feature>
<comment type="catalytic activity">
    <reaction evidence="1">
        <text>ATP + protein L-histidine = ADP + protein N-phospho-L-histidine.</text>
        <dbReference type="EC" id="2.7.13.3"/>
    </reaction>
</comment>
<evidence type="ECO:0000256" key="3">
    <source>
        <dbReference type="ARBA" id="ARBA00022553"/>
    </source>
</evidence>
<evidence type="ECO:0000256" key="4">
    <source>
        <dbReference type="ARBA" id="ARBA00022679"/>
    </source>
</evidence>
<evidence type="ECO:0000256" key="9">
    <source>
        <dbReference type="SAM" id="Phobius"/>
    </source>
</evidence>
<dbReference type="InterPro" id="IPR003661">
    <property type="entry name" value="HisK_dim/P_dom"/>
</dbReference>
<dbReference type="FunFam" id="3.30.565.10:FF:000006">
    <property type="entry name" value="Sensor histidine kinase WalK"/>
    <property type="match status" value="1"/>
</dbReference>
<dbReference type="GO" id="GO:0016036">
    <property type="term" value="P:cellular response to phosphate starvation"/>
    <property type="evidence" value="ECO:0007669"/>
    <property type="project" value="TreeGrafter"/>
</dbReference>
<evidence type="ECO:0000256" key="6">
    <source>
        <dbReference type="ARBA" id="ARBA00023012"/>
    </source>
</evidence>
<keyword evidence="9" id="KW-1133">Transmembrane helix</keyword>
<dbReference type="SMART" id="SM00387">
    <property type="entry name" value="HATPase_c"/>
    <property type="match status" value="1"/>
</dbReference>
<keyword evidence="9" id="KW-0812">Transmembrane</keyword>
<dbReference type="GO" id="GO:0005886">
    <property type="term" value="C:plasma membrane"/>
    <property type="evidence" value="ECO:0007669"/>
    <property type="project" value="TreeGrafter"/>
</dbReference>
<feature type="coiled-coil region" evidence="8">
    <location>
        <begin position="58"/>
        <end position="87"/>
    </location>
</feature>
<evidence type="ECO:0000256" key="1">
    <source>
        <dbReference type="ARBA" id="ARBA00000085"/>
    </source>
</evidence>
<keyword evidence="3" id="KW-0597">Phosphoprotein</keyword>
<dbReference type="SUPFAM" id="SSF55874">
    <property type="entry name" value="ATPase domain of HSP90 chaperone/DNA topoisomerase II/histidine kinase"/>
    <property type="match status" value="1"/>
</dbReference>
<dbReference type="FunFam" id="1.10.287.130:FF:000001">
    <property type="entry name" value="Two-component sensor histidine kinase"/>
    <property type="match status" value="1"/>
</dbReference>
<keyword evidence="7 9" id="KW-0472">Membrane</keyword>
<dbReference type="GO" id="GO:0004721">
    <property type="term" value="F:phosphoprotein phosphatase activity"/>
    <property type="evidence" value="ECO:0007669"/>
    <property type="project" value="TreeGrafter"/>
</dbReference>
<dbReference type="SMART" id="SM00388">
    <property type="entry name" value="HisKA"/>
    <property type="match status" value="1"/>
</dbReference>
<protein>
    <recommendedName>
        <fullName evidence="2">histidine kinase</fullName>
        <ecNumber evidence="2">2.7.13.3</ecNumber>
    </recommendedName>
</protein>
<dbReference type="InterPro" id="IPR036097">
    <property type="entry name" value="HisK_dim/P_sf"/>
</dbReference>
<comment type="caution">
    <text evidence="11">The sequence shown here is derived from an EMBL/GenBank/DDBJ whole genome shotgun (WGS) entry which is preliminary data.</text>
</comment>
<organism evidence="11 12">
    <name type="scientific">Candidatus Nomurabacteria bacterium CG10_big_fil_rev_8_21_14_0_10_03_31_7</name>
    <dbReference type="NCBI Taxonomy" id="1974730"/>
    <lineage>
        <taxon>Bacteria</taxon>
        <taxon>Candidatus Nomuraibacteriota</taxon>
    </lineage>
</organism>
<accession>A0A2J0JHY0</accession>
<dbReference type="InterPro" id="IPR005467">
    <property type="entry name" value="His_kinase_dom"/>
</dbReference>
<dbReference type="Gene3D" id="1.10.287.130">
    <property type="match status" value="1"/>
</dbReference>
<keyword evidence="6" id="KW-0902">Two-component regulatory system</keyword>
<dbReference type="PROSITE" id="PS50109">
    <property type="entry name" value="HIS_KIN"/>
    <property type="match status" value="1"/>
</dbReference>
<dbReference type="Pfam" id="PF00512">
    <property type="entry name" value="HisKA"/>
    <property type="match status" value="1"/>
</dbReference>
<dbReference type="PRINTS" id="PR00344">
    <property type="entry name" value="BCTRLSENSOR"/>
</dbReference>
<proteinExistence type="predicted"/>
<dbReference type="InterPro" id="IPR036890">
    <property type="entry name" value="HATPase_C_sf"/>
</dbReference>
<dbReference type="Proteomes" id="UP000228613">
    <property type="component" value="Unassembled WGS sequence"/>
</dbReference>
<dbReference type="Gene3D" id="3.30.565.10">
    <property type="entry name" value="Histidine kinase-like ATPase, C-terminal domain"/>
    <property type="match status" value="1"/>
</dbReference>
<dbReference type="GO" id="GO:0000155">
    <property type="term" value="F:phosphorelay sensor kinase activity"/>
    <property type="evidence" value="ECO:0007669"/>
    <property type="project" value="InterPro"/>
</dbReference>